<evidence type="ECO:0000256" key="1">
    <source>
        <dbReference type="SAM" id="MobiDB-lite"/>
    </source>
</evidence>
<dbReference type="Proteomes" id="UP000664399">
    <property type="component" value="Unassembled WGS sequence"/>
</dbReference>
<comment type="caution">
    <text evidence="3">The sequence shown here is derived from an EMBL/GenBank/DDBJ whole genome shotgun (WGS) entry which is preliminary data.</text>
</comment>
<keyword evidence="4" id="KW-1185">Reference proteome</keyword>
<dbReference type="RefSeq" id="WP_207854035.1">
    <property type="nucleotide sequence ID" value="NZ_JAFVMG010000005.1"/>
</dbReference>
<gene>
    <name evidence="3" type="ORF">J2D75_06845</name>
</gene>
<dbReference type="SUPFAM" id="SSF51011">
    <property type="entry name" value="Glycosyl hydrolase domain"/>
    <property type="match status" value="1"/>
</dbReference>
<dbReference type="Gene3D" id="2.60.40.1180">
    <property type="entry name" value="Golgi alpha-mannosidase II"/>
    <property type="match status" value="1"/>
</dbReference>
<evidence type="ECO:0000313" key="3">
    <source>
        <dbReference type="EMBL" id="MBO1328192.1"/>
    </source>
</evidence>
<sequence length="550" mass="60334">MSVARYGLAGSIACGLVAPCGVGHAQTAPASVEEITVDGATRHPISPLVYGVNFASTETLKDLRVPINRSGGDSASTYNWRVDARNAGKDWYYESVACDPKVSHDQFGPHFISMTRKGGATPMPSLSMLGWQAKLAPDRSRLASFAITKYGPQQDNDADGLFDAGNGYKPDGTPITDNDPHDAQTPSDVQSEQDRLRHVLKEFGSGALPYVILDNEPSLWQLIHRDVHPVGAHADEIAKKVIDYSAAVKAVSPTTKVVAPEEWGWQGYHYSGFDQQYAIKNGLDHAPDRENITGGMDYVPWLLTQWKAAGHPVDVFSLHFYPQEGEYSDSDKPEVQLARNRSTRDLWDPTYKDPSWINSVVALVPLMRQWVDQYYYPGTPIALTEYSWGGDKQMNGATAQADVLGILGREGMDIATHWGDLDPDMPVYKAIKLYRNYDSHGGAFGDVSLLTHAPNPDEVSAFAAQRSKDDATTVVVINKRLDAPATAKISLANLPDHGRVESWLLADNTLTRKPDTQYSKGVLDVTLPQQSVLMLVLRRNSSKKAGGKRS</sequence>
<feature type="region of interest" description="Disordered" evidence="1">
    <location>
        <begin position="156"/>
        <end position="188"/>
    </location>
</feature>
<evidence type="ECO:0000313" key="4">
    <source>
        <dbReference type="Proteomes" id="UP000664399"/>
    </source>
</evidence>
<dbReference type="EMBL" id="JAFVMG010000005">
    <property type="protein sequence ID" value="MBO1328192.1"/>
    <property type="molecule type" value="Genomic_DNA"/>
</dbReference>
<protein>
    <submittedName>
        <fullName evidence="3">Cellulase</fullName>
    </submittedName>
</protein>
<dbReference type="Gene3D" id="3.20.20.80">
    <property type="entry name" value="Glycosidases"/>
    <property type="match status" value="1"/>
</dbReference>
<dbReference type="SUPFAM" id="SSF51445">
    <property type="entry name" value="(Trans)glycosidases"/>
    <property type="match status" value="1"/>
</dbReference>
<organism evidence="3 4">
    <name type="scientific">Acetobacter suratthaniensis</name>
    <dbReference type="NCBI Taxonomy" id="1502841"/>
    <lineage>
        <taxon>Bacteria</taxon>
        <taxon>Pseudomonadati</taxon>
        <taxon>Pseudomonadota</taxon>
        <taxon>Alphaproteobacteria</taxon>
        <taxon>Acetobacterales</taxon>
        <taxon>Acetobacteraceae</taxon>
        <taxon>Acetobacter</taxon>
    </lineage>
</organism>
<dbReference type="InterPro" id="IPR017853">
    <property type="entry name" value="GH"/>
</dbReference>
<feature type="domain" description="Glycoside hydrolase family 44 catalytic" evidence="2">
    <location>
        <begin position="85"/>
        <end position="323"/>
    </location>
</feature>
<dbReference type="InterPro" id="IPR013780">
    <property type="entry name" value="Glyco_hydro_b"/>
</dbReference>
<name>A0ABS3LLF0_9PROT</name>
<accession>A0ABS3LLF0</accession>
<proteinExistence type="predicted"/>
<dbReference type="Pfam" id="PF12891">
    <property type="entry name" value="Glyco_hydro_44"/>
    <property type="match status" value="1"/>
</dbReference>
<dbReference type="InterPro" id="IPR024745">
    <property type="entry name" value="GH44_cat"/>
</dbReference>
<evidence type="ECO:0000259" key="2">
    <source>
        <dbReference type="Pfam" id="PF12891"/>
    </source>
</evidence>
<reference evidence="3 4" key="1">
    <citation type="submission" date="2021-03" db="EMBL/GenBank/DDBJ databases">
        <title>The complete genome sequence of Acetobacter suratthaniensis TBRC 1719.</title>
        <authorList>
            <person name="Charoenyingcharoen P."/>
            <person name="Yukphan P."/>
        </authorList>
    </citation>
    <scope>NUCLEOTIDE SEQUENCE [LARGE SCALE GENOMIC DNA]</scope>
    <source>
        <strain evidence="3 4">TBRC 1719</strain>
    </source>
</reference>